<dbReference type="InterPro" id="IPR058303">
    <property type="entry name" value="DUF7990"/>
</dbReference>
<evidence type="ECO:0000313" key="2">
    <source>
        <dbReference type="Proteomes" id="UP000605805"/>
    </source>
</evidence>
<dbReference type="EMBL" id="DQTV01000015">
    <property type="protein sequence ID" value="HIP56569.1"/>
    <property type="molecule type" value="Genomic_DNA"/>
</dbReference>
<proteinExistence type="predicted"/>
<dbReference type="AlphaFoldDB" id="A0A833DTX1"/>
<sequence length="90" mass="10070">MIRNVVNKVLNMIASVFRGKSVEYLGIELRELENIFALLIIGSFIGLPSPPTTISLRLLPYLGRELIVATYISERLDDMLGEMAGVFDIE</sequence>
<accession>A0A833DTX1</accession>
<comment type="caution">
    <text evidence="1">The sequence shown here is derived from an EMBL/GenBank/DDBJ whole genome shotgun (WGS) entry which is preliminary data.</text>
</comment>
<name>A0A833DTX1_9CREN</name>
<dbReference type="Proteomes" id="UP000605805">
    <property type="component" value="Unassembled WGS sequence"/>
</dbReference>
<protein>
    <submittedName>
        <fullName evidence="1">Uncharacterized protein</fullName>
    </submittedName>
</protein>
<organism evidence="1 2">
    <name type="scientific">Ignisphaera aggregans</name>
    <dbReference type="NCBI Taxonomy" id="334771"/>
    <lineage>
        <taxon>Archaea</taxon>
        <taxon>Thermoproteota</taxon>
        <taxon>Thermoprotei</taxon>
        <taxon>Desulfurococcales</taxon>
        <taxon>Desulfurococcaceae</taxon>
        <taxon>Ignisphaera</taxon>
    </lineage>
</organism>
<gene>
    <name evidence="1" type="ORF">EYH02_00640</name>
</gene>
<reference evidence="1" key="1">
    <citation type="journal article" date="2020" name="ISME J.">
        <title>Gammaproteobacteria mediating utilization of methyl-, sulfur- and petroleum organic compounds in deep ocean hydrothermal plumes.</title>
        <authorList>
            <person name="Zhou Z."/>
            <person name="Liu Y."/>
            <person name="Pan J."/>
            <person name="Cron B.R."/>
            <person name="Toner B.M."/>
            <person name="Anantharaman K."/>
            <person name="Breier J.A."/>
            <person name="Dick G.J."/>
            <person name="Li M."/>
        </authorList>
    </citation>
    <scope>NUCLEOTIDE SEQUENCE</scope>
    <source>
        <strain evidence="1">SZUA-1435</strain>
    </source>
</reference>
<dbReference type="Pfam" id="PF25952">
    <property type="entry name" value="DUF7990"/>
    <property type="match status" value="1"/>
</dbReference>
<evidence type="ECO:0000313" key="1">
    <source>
        <dbReference type="EMBL" id="HIP56569.1"/>
    </source>
</evidence>